<dbReference type="InParanoid" id="A0A1Z5K9X4"/>
<evidence type="ECO:0000256" key="1">
    <source>
        <dbReference type="SAM" id="SignalP"/>
    </source>
</evidence>
<dbReference type="Proteomes" id="UP000198406">
    <property type="component" value="Unassembled WGS sequence"/>
</dbReference>
<evidence type="ECO:0008006" key="4">
    <source>
        <dbReference type="Google" id="ProtNLM"/>
    </source>
</evidence>
<reference evidence="2 3" key="1">
    <citation type="journal article" date="2015" name="Plant Cell">
        <title>Oil accumulation by the oleaginous diatom Fistulifera solaris as revealed by the genome and transcriptome.</title>
        <authorList>
            <person name="Tanaka T."/>
            <person name="Maeda Y."/>
            <person name="Veluchamy A."/>
            <person name="Tanaka M."/>
            <person name="Abida H."/>
            <person name="Marechal E."/>
            <person name="Bowler C."/>
            <person name="Muto M."/>
            <person name="Sunaga Y."/>
            <person name="Tanaka M."/>
            <person name="Yoshino T."/>
            <person name="Taniguchi T."/>
            <person name="Fukuda Y."/>
            <person name="Nemoto M."/>
            <person name="Matsumoto M."/>
            <person name="Wong P.S."/>
            <person name="Aburatani S."/>
            <person name="Fujibuchi W."/>
        </authorList>
    </citation>
    <scope>NUCLEOTIDE SEQUENCE [LARGE SCALE GENOMIC DNA]</scope>
    <source>
        <strain evidence="2 3">JPCC DA0580</strain>
    </source>
</reference>
<keyword evidence="3" id="KW-1185">Reference proteome</keyword>
<evidence type="ECO:0000313" key="3">
    <source>
        <dbReference type="Proteomes" id="UP000198406"/>
    </source>
</evidence>
<keyword evidence="1" id="KW-0732">Signal</keyword>
<dbReference type="PANTHER" id="PTHR36978">
    <property type="entry name" value="P-LOOP CONTAINING NUCLEOTIDE TRIPHOSPHATE HYDROLASE"/>
    <property type="match status" value="1"/>
</dbReference>
<proteinExistence type="predicted"/>
<dbReference type="Pfam" id="PF17784">
    <property type="entry name" value="Sulfotransfer_4"/>
    <property type="match status" value="1"/>
</dbReference>
<comment type="caution">
    <text evidence="2">The sequence shown here is derived from an EMBL/GenBank/DDBJ whole genome shotgun (WGS) entry which is preliminary data.</text>
</comment>
<dbReference type="AlphaFoldDB" id="A0A1Z5K9X4"/>
<protein>
    <recommendedName>
        <fullName evidence="4">Sulfotransferase domain-containing protein</fullName>
    </recommendedName>
</protein>
<sequence length="356" mass="40977">MNHYSWKSSYTTTALLVGSCCLLAVAAQQQQQQQQQSRSKLAGAFEFVLDFVRRKHSSHIDDDSASNKGMQVLGAGFARSGTKSTEEALKILGHKVYDTRSMLEHSEHIPRWLRAAEDYKQYHNLTELEALLKDIEAEGYTATLDFPVNLFALPLAELRPNAKVLFTVRDNEDKWFESWSDITHLMGHLICRPWKWLIGNFDFPEQLLTILEDFPRTHSQYPEHIYRPLPWFEILHHPAIVDDPGQKERWIALHQDFLKRCQQTLPPDRLLVFNVKQGWAPLLQFLGVDNDALRQQDFPNVNDRSSLQTVRWVMDVVAAGLPLWISLQTYFAYRIARCGVSMITSAAAETKKAKRA</sequence>
<name>A0A1Z5K9X4_FISSO</name>
<gene>
    <name evidence="2" type="ORF">FisN_15Hh067</name>
</gene>
<accession>A0A1Z5K9X4</accession>
<dbReference type="InterPro" id="IPR027417">
    <property type="entry name" value="P-loop_NTPase"/>
</dbReference>
<dbReference type="OrthoDB" id="408152at2759"/>
<feature type="chain" id="PRO_5013187685" description="Sulfotransferase domain-containing protein" evidence="1">
    <location>
        <begin position="28"/>
        <end position="356"/>
    </location>
</feature>
<dbReference type="PANTHER" id="PTHR36978:SF4">
    <property type="entry name" value="P-LOOP CONTAINING NUCLEOSIDE TRIPHOSPHATE HYDROLASE PROTEIN"/>
    <property type="match status" value="1"/>
</dbReference>
<evidence type="ECO:0000313" key="2">
    <source>
        <dbReference type="EMBL" id="GAX23034.1"/>
    </source>
</evidence>
<dbReference type="InterPro" id="IPR040632">
    <property type="entry name" value="Sulfotransfer_4"/>
</dbReference>
<organism evidence="2 3">
    <name type="scientific">Fistulifera solaris</name>
    <name type="common">Oleaginous diatom</name>
    <dbReference type="NCBI Taxonomy" id="1519565"/>
    <lineage>
        <taxon>Eukaryota</taxon>
        <taxon>Sar</taxon>
        <taxon>Stramenopiles</taxon>
        <taxon>Ochrophyta</taxon>
        <taxon>Bacillariophyta</taxon>
        <taxon>Bacillariophyceae</taxon>
        <taxon>Bacillariophycidae</taxon>
        <taxon>Naviculales</taxon>
        <taxon>Naviculaceae</taxon>
        <taxon>Fistulifera</taxon>
    </lineage>
</organism>
<dbReference type="EMBL" id="BDSP01000193">
    <property type="protein sequence ID" value="GAX23034.1"/>
    <property type="molecule type" value="Genomic_DNA"/>
</dbReference>
<dbReference type="SUPFAM" id="SSF52540">
    <property type="entry name" value="P-loop containing nucleoside triphosphate hydrolases"/>
    <property type="match status" value="1"/>
</dbReference>
<dbReference type="Gene3D" id="3.40.50.300">
    <property type="entry name" value="P-loop containing nucleotide triphosphate hydrolases"/>
    <property type="match status" value="1"/>
</dbReference>
<dbReference type="PROSITE" id="PS51257">
    <property type="entry name" value="PROKAR_LIPOPROTEIN"/>
    <property type="match status" value="1"/>
</dbReference>
<feature type="signal peptide" evidence="1">
    <location>
        <begin position="1"/>
        <end position="27"/>
    </location>
</feature>